<accession>A0A450YAY4</accession>
<evidence type="ECO:0000313" key="2">
    <source>
        <dbReference type="EMBL" id="VFK38644.1"/>
    </source>
</evidence>
<gene>
    <name evidence="2" type="ORF">BECKSD772E_GA0070983_100162</name>
    <name evidence="1" type="ORF">BECKSD772F_GA0070984_100163</name>
</gene>
<organism evidence="2">
    <name type="scientific">Candidatus Kentrum sp. SD</name>
    <dbReference type="NCBI Taxonomy" id="2126332"/>
    <lineage>
        <taxon>Bacteria</taxon>
        <taxon>Pseudomonadati</taxon>
        <taxon>Pseudomonadota</taxon>
        <taxon>Gammaproteobacteria</taxon>
        <taxon>Candidatus Kentrum</taxon>
    </lineage>
</organism>
<dbReference type="AlphaFoldDB" id="A0A450YAY4"/>
<sequence>MFHSKGEWILAPPNTEQEIPLCQTWRIKVTLVKNSPHPLLVGALILSTDGGVYGIPVDGRQVLLNPGESTIFNSRGETFMGAPPIDIQDHVLVFGTKQTNPVQWHRLGEDTRIRGTLGSALYRELDQYLKPGTRAAVPVDEPIDPTTWTLSSLRMRVRDYGAAAD</sequence>
<dbReference type="EMBL" id="CAADFR010000001">
    <property type="protein sequence ID" value="VFK36398.1"/>
    <property type="molecule type" value="Genomic_DNA"/>
</dbReference>
<evidence type="ECO:0000313" key="1">
    <source>
        <dbReference type="EMBL" id="VFK36398.1"/>
    </source>
</evidence>
<protein>
    <submittedName>
        <fullName evidence="2">Uncharacterized protein</fullName>
    </submittedName>
</protein>
<proteinExistence type="predicted"/>
<reference evidence="2" key="1">
    <citation type="submission" date="2019-02" db="EMBL/GenBank/DDBJ databases">
        <authorList>
            <person name="Gruber-Vodicka R. H."/>
            <person name="Seah K. B. B."/>
        </authorList>
    </citation>
    <scope>NUCLEOTIDE SEQUENCE</scope>
    <source>
        <strain evidence="2">BECK_S1320</strain>
        <strain evidence="1">BECK_S1321</strain>
    </source>
</reference>
<name>A0A450YAY4_9GAMM</name>
<dbReference type="EMBL" id="CAADFU010000001">
    <property type="protein sequence ID" value="VFK38644.1"/>
    <property type="molecule type" value="Genomic_DNA"/>
</dbReference>